<gene>
    <name evidence="1" type="ORF">KO353_05660</name>
</gene>
<protein>
    <submittedName>
        <fullName evidence="1">Uncharacterized protein</fullName>
    </submittedName>
</protein>
<dbReference type="AlphaFoldDB" id="A0A975U481"/>
<dbReference type="EMBL" id="CP076448">
    <property type="protein sequence ID" value="QXM25692.1"/>
    <property type="molecule type" value="Genomic_DNA"/>
</dbReference>
<proteinExistence type="predicted"/>
<dbReference type="KEGG" id="elio:KO353_05660"/>
<sequence length="299" mass="31087">MSTLAPSEASFWSDFAETARFAALLGWPGNERAQREAVVTWGAAMLGALAETIQRDMVLAGFDAVLARLAEAVGLTVAELAALPRFAALRAEIERGEGAFAAARGEAEAEARRVVIDPAGGWIALALARGLGAITADLRRAGTGPEALAGIALALLVCAAEHHAAELPSVSVNRVLFAMEGPGQSLRSLKDSWSRAKAPHLWAALVLEGAGAVTLGPSSLAEDAVAALIETAAGRERVAGAAAWLADWGREFVPAGAQRAVFAGRALLPVATAPRRPSLPRLPAEMLARLRAYRAPMLL</sequence>
<evidence type="ECO:0000313" key="2">
    <source>
        <dbReference type="Proteomes" id="UP000694001"/>
    </source>
</evidence>
<reference evidence="1" key="1">
    <citation type="submission" date="2021-06" db="EMBL/GenBank/DDBJ databases">
        <title>Elioraea tepida, sp. nov., a moderately thermophilic aerobic anoxygenic phototrophic bacterium isolated from an alkaline siliceous hot spring mat community in Yellowstone National Park, WY, USA.</title>
        <authorList>
            <person name="Saini M.K."/>
            <person name="Yoshida S."/>
            <person name="Sebastian A."/>
            <person name="Hirose S."/>
            <person name="Hara E."/>
            <person name="Tamaki H."/>
            <person name="Soulier N.T."/>
            <person name="Albert I."/>
            <person name="Hanada S."/>
            <person name="Bryant D.A."/>
            <person name="Tank M."/>
        </authorList>
    </citation>
    <scope>NUCLEOTIDE SEQUENCE</scope>
    <source>
        <strain evidence="1">MS-P2</strain>
    </source>
</reference>
<dbReference type="Proteomes" id="UP000694001">
    <property type="component" value="Chromosome"/>
</dbReference>
<accession>A0A975U481</accession>
<evidence type="ECO:0000313" key="1">
    <source>
        <dbReference type="EMBL" id="QXM25692.1"/>
    </source>
</evidence>
<name>A0A975U481_9PROT</name>
<organism evidence="1 2">
    <name type="scientific">Elioraea tepida</name>
    <dbReference type="NCBI Taxonomy" id="2843330"/>
    <lineage>
        <taxon>Bacteria</taxon>
        <taxon>Pseudomonadati</taxon>
        <taxon>Pseudomonadota</taxon>
        <taxon>Alphaproteobacteria</taxon>
        <taxon>Acetobacterales</taxon>
        <taxon>Elioraeaceae</taxon>
        <taxon>Elioraea</taxon>
    </lineage>
</organism>
<dbReference type="RefSeq" id="WP_218286744.1">
    <property type="nucleotide sequence ID" value="NZ_CP076448.1"/>
</dbReference>
<keyword evidence="2" id="KW-1185">Reference proteome</keyword>